<evidence type="ECO:0000313" key="3">
    <source>
        <dbReference type="Proteomes" id="UP001629113"/>
    </source>
</evidence>
<feature type="compositionally biased region" description="Basic and acidic residues" evidence="1">
    <location>
        <begin position="566"/>
        <end position="589"/>
    </location>
</feature>
<feature type="region of interest" description="Disordered" evidence="1">
    <location>
        <begin position="562"/>
        <end position="596"/>
    </location>
</feature>
<dbReference type="Proteomes" id="UP001629113">
    <property type="component" value="Unassembled WGS sequence"/>
</dbReference>
<comment type="caution">
    <text evidence="2">The sequence shown here is derived from an EMBL/GenBank/DDBJ whole genome shotgun (WGS) entry which is preliminary data.</text>
</comment>
<accession>A0ABR4PDW5</accession>
<feature type="region of interest" description="Disordered" evidence="1">
    <location>
        <begin position="111"/>
        <end position="138"/>
    </location>
</feature>
<protein>
    <submittedName>
        <fullName evidence="2">Pentatricopeptide repeat domain-containing protein-like protein</fullName>
    </submittedName>
</protein>
<keyword evidence="3" id="KW-1185">Reference proteome</keyword>
<organism evidence="2 3">
    <name type="scientific">Phlyctema vagabunda</name>
    <dbReference type="NCBI Taxonomy" id="108571"/>
    <lineage>
        <taxon>Eukaryota</taxon>
        <taxon>Fungi</taxon>
        <taxon>Dikarya</taxon>
        <taxon>Ascomycota</taxon>
        <taxon>Pezizomycotina</taxon>
        <taxon>Leotiomycetes</taxon>
        <taxon>Helotiales</taxon>
        <taxon>Dermateaceae</taxon>
        <taxon>Phlyctema</taxon>
    </lineage>
</organism>
<dbReference type="EMBL" id="JBFCZG010000006">
    <property type="protein sequence ID" value="KAL3421469.1"/>
    <property type="molecule type" value="Genomic_DNA"/>
</dbReference>
<proteinExistence type="predicted"/>
<sequence length="894" mass="99534">MQALWSRAAQIKSCRCKACLHTATALARTTRAGSKRRLNINDLFKAKCYSTLIGTAVFMDAKAKDERRKKWDKAIGEAKAELSEPSTTEERVNASEVAGGKWSGSWMFSEHMPKLQRPPGSPNSIGNAEQTAASRSSPLEAQLRLLDTHVKQSLDKAHRNAVLAKQHTADADVWKDLEDFRDPLPPREPKTKVHIEKMQEMIAKLVVRLLLTTKSFSPKPGAFKEDSAEVVDMARNINEIWSLHTQLPLFRVTDWASIEQERSELNASISTIIQKAREAKSPNHELILAKICYNLLVCEAPPGVETYDLLLRSLTDLGQHEWALIVASSFIEDSRYRPSFHTMQYMLETYAASDNLLLFRSLVQKMRGMEAGLRTRRRKVDELDQPKVLNWANASAIVHRANWLYEKAPRNAAVFDALIKGTLRLEGVRPALKYIRAALRKGNRLTSDTLAEAVQGLLKERSYLAAVSLLRTISNPWQSNAPGDEEVGTLGIQHNAQTRRAVYTLLSMCGIDASLPLTNQIQPHEFIPARVERLLSDLLYGSLDLSTEELSSIPRLENSLELISTDSEHPKDAARHADKEQAEKSEHATDSTQSRSQGYCNDAISVLTKSLLEKPLKTGREAFISSNRIILIETLADRLMNLSADIYDIYKDYLRFNLSQLSDQQKAEYLEAVEVPEHSSAPIAIPARLRLAIRLYLKGKHVKQIKSAETKLIDTLTSAFSSSENRTEGVDGESMSTMAISEVSCDEAESRVMEAAVLPQVLEAPAPTPDVPPEEPGRIGQVVVRPILLNNNTASRRRQRSVQLERGIKLSEADSQIAIMQGRPATSVLASVKARPGSEVPQSAIVRPAPADVPRTHADRSTDDETPVEDYRYTGTWLSSAAIERRRESTVATG</sequence>
<feature type="compositionally biased region" description="Polar residues" evidence="1">
    <location>
        <begin position="122"/>
        <end position="138"/>
    </location>
</feature>
<gene>
    <name evidence="2" type="ORF">PVAG01_07914</name>
</gene>
<reference evidence="2 3" key="1">
    <citation type="submission" date="2024-06" db="EMBL/GenBank/DDBJ databases">
        <title>Complete genome of Phlyctema vagabunda strain 19-DSS-EL-015.</title>
        <authorList>
            <person name="Fiorenzani C."/>
        </authorList>
    </citation>
    <scope>NUCLEOTIDE SEQUENCE [LARGE SCALE GENOMIC DNA]</scope>
    <source>
        <strain evidence="2 3">19-DSS-EL-015</strain>
    </source>
</reference>
<evidence type="ECO:0000256" key="1">
    <source>
        <dbReference type="SAM" id="MobiDB-lite"/>
    </source>
</evidence>
<evidence type="ECO:0000313" key="2">
    <source>
        <dbReference type="EMBL" id="KAL3421469.1"/>
    </source>
</evidence>
<name>A0ABR4PDW5_9HELO</name>
<feature type="region of interest" description="Disordered" evidence="1">
    <location>
        <begin position="847"/>
        <end position="869"/>
    </location>
</feature>
<feature type="compositionally biased region" description="Basic and acidic residues" evidence="1">
    <location>
        <begin position="854"/>
        <end position="863"/>
    </location>
</feature>